<gene>
    <name evidence="2" type="ORF">Ato02nite_029570</name>
</gene>
<feature type="compositionally biased region" description="Polar residues" evidence="1">
    <location>
        <begin position="111"/>
        <end position="120"/>
    </location>
</feature>
<evidence type="ECO:0000256" key="1">
    <source>
        <dbReference type="SAM" id="MobiDB-lite"/>
    </source>
</evidence>
<dbReference type="Proteomes" id="UP000677082">
    <property type="component" value="Unassembled WGS sequence"/>
</dbReference>
<dbReference type="RefSeq" id="WP_213007071.1">
    <property type="nucleotide sequence ID" value="NZ_BOQN01000040.1"/>
</dbReference>
<comment type="caution">
    <text evidence="2">The sequence shown here is derived from an EMBL/GenBank/DDBJ whole genome shotgun (WGS) entry which is preliminary data.</text>
</comment>
<evidence type="ECO:0000313" key="3">
    <source>
        <dbReference type="Proteomes" id="UP000677082"/>
    </source>
</evidence>
<sequence>MRGFRPATEPEVVLAFLRGEMDSDRFGGDVRRRLAEAGGLHLVRNPDLTSDEENRARERALAATAGSVGDLIVMATPDLSRLVVLGGHARLAVLDVAGLEQRLTVTRTWACPTPSSSGTVSEDRGQPTICSHRPGLR</sequence>
<keyword evidence="3" id="KW-1185">Reference proteome</keyword>
<evidence type="ECO:0000313" key="2">
    <source>
        <dbReference type="EMBL" id="GIM91164.1"/>
    </source>
</evidence>
<feature type="region of interest" description="Disordered" evidence="1">
    <location>
        <begin position="111"/>
        <end position="137"/>
    </location>
</feature>
<dbReference type="EMBL" id="BOQN01000040">
    <property type="protein sequence ID" value="GIM91164.1"/>
    <property type="molecule type" value="Genomic_DNA"/>
</dbReference>
<proteinExistence type="predicted"/>
<reference evidence="2 3" key="1">
    <citation type="submission" date="2021-03" db="EMBL/GenBank/DDBJ databases">
        <title>Whole genome shotgun sequence of Actinoplanes toevensis NBRC 105298.</title>
        <authorList>
            <person name="Komaki H."/>
            <person name="Tamura T."/>
        </authorList>
    </citation>
    <scope>NUCLEOTIDE SEQUENCE [LARGE SCALE GENOMIC DNA]</scope>
    <source>
        <strain evidence="2 3">NBRC 105298</strain>
    </source>
</reference>
<name>A0A919T852_9ACTN</name>
<dbReference type="AlphaFoldDB" id="A0A919T852"/>
<accession>A0A919T852</accession>
<protein>
    <submittedName>
        <fullName evidence="2">Uncharacterized protein</fullName>
    </submittedName>
</protein>
<organism evidence="2 3">
    <name type="scientific">Paractinoplanes toevensis</name>
    <dbReference type="NCBI Taxonomy" id="571911"/>
    <lineage>
        <taxon>Bacteria</taxon>
        <taxon>Bacillati</taxon>
        <taxon>Actinomycetota</taxon>
        <taxon>Actinomycetes</taxon>
        <taxon>Micromonosporales</taxon>
        <taxon>Micromonosporaceae</taxon>
        <taxon>Paractinoplanes</taxon>
    </lineage>
</organism>